<keyword evidence="3" id="KW-0808">Transferase</keyword>
<evidence type="ECO:0000256" key="1">
    <source>
        <dbReference type="ARBA" id="ARBA00006594"/>
    </source>
</evidence>
<reference evidence="6 7" key="1">
    <citation type="journal article" date="2015" name="Nature">
        <title>rRNA introns, odd ribosomes, and small enigmatic genomes across a large radiation of phyla.</title>
        <authorList>
            <person name="Brown C.T."/>
            <person name="Hug L.A."/>
            <person name="Thomas B.C."/>
            <person name="Sharon I."/>
            <person name="Castelle C.J."/>
            <person name="Singh A."/>
            <person name="Wilkins M.J."/>
            <person name="Williams K.H."/>
            <person name="Banfield J.F."/>
        </authorList>
    </citation>
    <scope>NUCLEOTIDE SEQUENCE [LARGE SCALE GENOMIC DNA]</scope>
</reference>
<evidence type="ECO:0000259" key="5">
    <source>
        <dbReference type="Pfam" id="PF01555"/>
    </source>
</evidence>
<feature type="domain" description="DNA methylase N-4/N-6" evidence="5">
    <location>
        <begin position="127"/>
        <end position="201"/>
    </location>
</feature>
<dbReference type="PROSITE" id="PS00092">
    <property type="entry name" value="N6_MTASE"/>
    <property type="match status" value="1"/>
</dbReference>
<comment type="similarity">
    <text evidence="1 4">Belongs to the N(4)/N(6)-methyltransferase family.</text>
</comment>
<dbReference type="SUPFAM" id="SSF53335">
    <property type="entry name" value="S-adenosyl-L-methionine-dependent methyltransferases"/>
    <property type="match status" value="1"/>
</dbReference>
<dbReference type="GO" id="GO:0008170">
    <property type="term" value="F:N-methyltransferase activity"/>
    <property type="evidence" value="ECO:0007669"/>
    <property type="project" value="InterPro"/>
</dbReference>
<protein>
    <recommendedName>
        <fullName evidence="4">Methyltransferase</fullName>
        <ecNumber evidence="4">2.1.1.-</ecNumber>
    </recommendedName>
</protein>
<dbReference type="Gene3D" id="3.40.50.150">
    <property type="entry name" value="Vaccinia Virus protein VP39"/>
    <property type="match status" value="1"/>
</dbReference>
<dbReference type="GO" id="GO:0003677">
    <property type="term" value="F:DNA binding"/>
    <property type="evidence" value="ECO:0007669"/>
    <property type="project" value="InterPro"/>
</dbReference>
<dbReference type="Pfam" id="PF01555">
    <property type="entry name" value="N6_N4_Mtase"/>
    <property type="match status" value="1"/>
</dbReference>
<comment type="caution">
    <text evidence="6">The sequence shown here is derived from an EMBL/GenBank/DDBJ whole genome shotgun (WGS) entry which is preliminary data.</text>
</comment>
<organism evidence="6 7">
    <name type="scientific">candidate division WS6 bacterium GW2011_GWF1_35_23</name>
    <dbReference type="NCBI Taxonomy" id="1619097"/>
    <lineage>
        <taxon>Bacteria</taxon>
        <taxon>Candidatus Dojkabacteria</taxon>
    </lineage>
</organism>
<dbReference type="PATRIC" id="fig|1619097.3.peg.350"/>
<sequence length="215" mass="24660">MIFLNCDCMIGMKEYPDKHFDLAIVDPPYGIGYSALVGSKKESDGWKRRDKKNWDSNVPDKNYFDELFRVSKNQIIWGGNYFNLSPSRCYLIWDKVQRIDQADCELAWTSLNGSARIFSYARGNESGFAPKLKGSAKDFANIHPTQKPIALYKWILSKYAKPNDKILDTHVGSASSLIACEDMGFDYVGFELDKDYYESATKRILQYRSQLKLAI</sequence>
<evidence type="ECO:0000313" key="6">
    <source>
        <dbReference type="EMBL" id="KKP74708.1"/>
    </source>
</evidence>
<dbReference type="InterPro" id="IPR001091">
    <property type="entry name" value="RM_Methyltransferase"/>
</dbReference>
<evidence type="ECO:0000256" key="2">
    <source>
        <dbReference type="ARBA" id="ARBA00022603"/>
    </source>
</evidence>
<accession>A0A0G0BZU9</accession>
<evidence type="ECO:0000313" key="7">
    <source>
        <dbReference type="Proteomes" id="UP000034816"/>
    </source>
</evidence>
<dbReference type="AlphaFoldDB" id="A0A0G0BZU9"/>
<evidence type="ECO:0000256" key="3">
    <source>
        <dbReference type="ARBA" id="ARBA00022679"/>
    </source>
</evidence>
<dbReference type="InterPro" id="IPR029063">
    <property type="entry name" value="SAM-dependent_MTases_sf"/>
</dbReference>
<dbReference type="PRINTS" id="PR00508">
    <property type="entry name" value="S21N4MTFRASE"/>
</dbReference>
<dbReference type="GO" id="GO:0032259">
    <property type="term" value="P:methylation"/>
    <property type="evidence" value="ECO:0007669"/>
    <property type="project" value="UniProtKB-KW"/>
</dbReference>
<dbReference type="InterPro" id="IPR002941">
    <property type="entry name" value="DNA_methylase_N4/N6"/>
</dbReference>
<name>A0A0G0BZU9_9BACT</name>
<dbReference type="EC" id="2.1.1.-" evidence="4"/>
<dbReference type="Proteomes" id="UP000034816">
    <property type="component" value="Unassembled WGS sequence"/>
</dbReference>
<gene>
    <name evidence="6" type="ORF">UR73_C0037G0017</name>
</gene>
<proteinExistence type="inferred from homology"/>
<dbReference type="InterPro" id="IPR002052">
    <property type="entry name" value="DNA_methylase_N6_adenine_CS"/>
</dbReference>
<keyword evidence="2 6" id="KW-0489">Methyltransferase</keyword>
<evidence type="ECO:0000256" key="4">
    <source>
        <dbReference type="RuleBase" id="RU362026"/>
    </source>
</evidence>
<dbReference type="EMBL" id="LBQH01000037">
    <property type="protein sequence ID" value="KKP74708.1"/>
    <property type="molecule type" value="Genomic_DNA"/>
</dbReference>